<protein>
    <submittedName>
        <fullName evidence="6">Sporulation membrane protein YtaF</fullName>
    </submittedName>
</protein>
<name>A0ABQ4LQG6_9BACL</name>
<dbReference type="EMBL" id="BORW01000001">
    <property type="protein sequence ID" value="GIO65514.1"/>
    <property type="molecule type" value="Genomic_DNA"/>
</dbReference>
<organism evidence="6 7">
    <name type="scientific">Paenibacillus cookii</name>
    <dbReference type="NCBI Taxonomy" id="157839"/>
    <lineage>
        <taxon>Bacteria</taxon>
        <taxon>Bacillati</taxon>
        <taxon>Bacillota</taxon>
        <taxon>Bacilli</taxon>
        <taxon>Bacillales</taxon>
        <taxon>Paenibacillaceae</taxon>
        <taxon>Paenibacillus</taxon>
    </lineage>
</organism>
<accession>A0ABQ4LQG6</accession>
<dbReference type="Pfam" id="PF02659">
    <property type="entry name" value="Mntp"/>
    <property type="match status" value="1"/>
</dbReference>
<evidence type="ECO:0000256" key="4">
    <source>
        <dbReference type="ARBA" id="ARBA00023136"/>
    </source>
</evidence>
<evidence type="ECO:0000313" key="7">
    <source>
        <dbReference type="Proteomes" id="UP000680638"/>
    </source>
</evidence>
<dbReference type="PANTHER" id="PTHR35529">
    <property type="entry name" value="MANGANESE EFFLUX PUMP MNTP-RELATED"/>
    <property type="match status" value="1"/>
</dbReference>
<feature type="transmembrane region" description="Helical" evidence="5">
    <location>
        <begin position="73"/>
        <end position="97"/>
    </location>
</feature>
<reference evidence="6 7" key="1">
    <citation type="submission" date="2021-03" db="EMBL/GenBank/DDBJ databases">
        <title>Antimicrobial resistance genes in bacteria isolated from Japanese honey, and their potential for conferring macrolide and lincosamide resistance in the American foulbrood pathogen Paenibacillus larvae.</title>
        <authorList>
            <person name="Okamoto M."/>
            <person name="Kumagai M."/>
            <person name="Kanamori H."/>
            <person name="Takamatsu D."/>
        </authorList>
    </citation>
    <scope>NUCLEOTIDE SEQUENCE [LARGE SCALE GENOMIC DNA]</scope>
    <source>
        <strain evidence="6 7">J21TS3</strain>
    </source>
</reference>
<feature type="transmembrane region" description="Helical" evidence="5">
    <location>
        <begin position="167"/>
        <end position="185"/>
    </location>
</feature>
<keyword evidence="1" id="KW-1003">Cell membrane</keyword>
<keyword evidence="3 5" id="KW-1133">Transmembrane helix</keyword>
<feature type="transmembrane region" description="Helical" evidence="5">
    <location>
        <begin position="47"/>
        <end position="67"/>
    </location>
</feature>
<comment type="caution">
    <text evidence="6">The sequence shown here is derived from an EMBL/GenBank/DDBJ whole genome shotgun (WGS) entry which is preliminary data.</text>
</comment>
<evidence type="ECO:0000256" key="1">
    <source>
        <dbReference type="ARBA" id="ARBA00022475"/>
    </source>
</evidence>
<dbReference type="InterPro" id="IPR014205">
    <property type="entry name" value="Spore_YtaF"/>
</dbReference>
<dbReference type="Proteomes" id="UP000680638">
    <property type="component" value="Unassembled WGS sequence"/>
</dbReference>
<keyword evidence="2 5" id="KW-0812">Transmembrane</keyword>
<dbReference type="RefSeq" id="WP_246536511.1">
    <property type="nucleotide sequence ID" value="NZ_BORW01000001.1"/>
</dbReference>
<gene>
    <name evidence="6" type="ORF">J21TS3_03350</name>
</gene>
<sequence>MNIISSKGVLENMVAPWLSSVSIALASNLDNAGVGAAYGVRNIKIPFYASVVIAFMGFLLTLIGGLFGQVIALWMPPQICNVIGMIMLVAIGLWVMLQPMLEQKKPRPTTPSGSIQEILKNPEAADVDRSKTVDFKESVILGIALSINNLAGGFDAGITSINIWETSLFSGLFSLICIGLCSMAGRKIAGERLGKSASWIAGILLIAIGVHQVI</sequence>
<evidence type="ECO:0000256" key="2">
    <source>
        <dbReference type="ARBA" id="ARBA00022692"/>
    </source>
</evidence>
<keyword evidence="7" id="KW-1185">Reference proteome</keyword>
<proteinExistence type="predicted"/>
<dbReference type="InterPro" id="IPR003810">
    <property type="entry name" value="Mntp/YtaF"/>
</dbReference>
<keyword evidence="4 5" id="KW-0472">Membrane</keyword>
<evidence type="ECO:0000313" key="6">
    <source>
        <dbReference type="EMBL" id="GIO65514.1"/>
    </source>
</evidence>
<evidence type="ECO:0000256" key="3">
    <source>
        <dbReference type="ARBA" id="ARBA00022989"/>
    </source>
</evidence>
<dbReference type="PANTHER" id="PTHR35529:SF2">
    <property type="entry name" value="SPORULATION PROTEIN YTAF-RELATED"/>
    <property type="match status" value="1"/>
</dbReference>
<dbReference type="NCBIfam" id="TIGR02840">
    <property type="entry name" value="spore_YtaF"/>
    <property type="match status" value="1"/>
</dbReference>
<evidence type="ECO:0000256" key="5">
    <source>
        <dbReference type="SAM" id="Phobius"/>
    </source>
</evidence>
<feature type="transmembrane region" description="Helical" evidence="5">
    <location>
        <begin position="197"/>
        <end position="213"/>
    </location>
</feature>